<keyword evidence="3" id="KW-0804">Transcription</keyword>
<keyword evidence="1" id="KW-0805">Transcription regulation</keyword>
<evidence type="ECO:0000313" key="6">
    <source>
        <dbReference type="EMBL" id="KAK9036992.1"/>
    </source>
</evidence>
<proteinExistence type="predicted"/>
<sequence>MDSEKYHVGIEIFFFAFELKGTSDNDGKGHWIMHEFSLINDDQLDHWVLCRIFKKNNKNRPLEVDEDDSEDDMLCTVPPSASIDDQHNAEFFSCQKKNRVLLHWLILEEIVYLMRGWRVMASTMVSFLISCQQKDKFSKHCLILKRIVCLMQ</sequence>
<evidence type="ECO:0000256" key="2">
    <source>
        <dbReference type="ARBA" id="ARBA00023125"/>
    </source>
</evidence>
<evidence type="ECO:0000256" key="1">
    <source>
        <dbReference type="ARBA" id="ARBA00023015"/>
    </source>
</evidence>
<comment type="caution">
    <text evidence="6">The sequence shown here is derived from an EMBL/GenBank/DDBJ whole genome shotgun (WGS) entry which is preliminary data.</text>
</comment>
<dbReference type="EMBL" id="JBBPBN010000005">
    <property type="protein sequence ID" value="KAK9036992.1"/>
    <property type="molecule type" value="Genomic_DNA"/>
</dbReference>
<dbReference type="Gene3D" id="2.170.150.80">
    <property type="entry name" value="NAC domain"/>
    <property type="match status" value="1"/>
</dbReference>
<evidence type="ECO:0000313" key="7">
    <source>
        <dbReference type="Proteomes" id="UP001396334"/>
    </source>
</evidence>
<accession>A0ABR2TI03</accession>
<dbReference type="InterPro" id="IPR003441">
    <property type="entry name" value="NAC-dom"/>
</dbReference>
<organism evidence="6 7">
    <name type="scientific">Hibiscus sabdariffa</name>
    <name type="common">roselle</name>
    <dbReference type="NCBI Taxonomy" id="183260"/>
    <lineage>
        <taxon>Eukaryota</taxon>
        <taxon>Viridiplantae</taxon>
        <taxon>Streptophyta</taxon>
        <taxon>Embryophyta</taxon>
        <taxon>Tracheophyta</taxon>
        <taxon>Spermatophyta</taxon>
        <taxon>Magnoliopsida</taxon>
        <taxon>eudicotyledons</taxon>
        <taxon>Gunneridae</taxon>
        <taxon>Pentapetalae</taxon>
        <taxon>rosids</taxon>
        <taxon>malvids</taxon>
        <taxon>Malvales</taxon>
        <taxon>Malvaceae</taxon>
        <taxon>Malvoideae</taxon>
        <taxon>Hibiscus</taxon>
    </lineage>
</organism>
<dbReference type="SUPFAM" id="SSF101941">
    <property type="entry name" value="NAC domain"/>
    <property type="match status" value="1"/>
</dbReference>
<evidence type="ECO:0000256" key="3">
    <source>
        <dbReference type="ARBA" id="ARBA00023163"/>
    </source>
</evidence>
<evidence type="ECO:0000256" key="4">
    <source>
        <dbReference type="ARBA" id="ARBA00023242"/>
    </source>
</evidence>
<dbReference type="Proteomes" id="UP001396334">
    <property type="component" value="Unassembled WGS sequence"/>
</dbReference>
<keyword evidence="2" id="KW-0238">DNA-binding</keyword>
<dbReference type="PROSITE" id="PS51005">
    <property type="entry name" value="NAC"/>
    <property type="match status" value="1"/>
</dbReference>
<name>A0ABR2TI03_9ROSI</name>
<keyword evidence="4" id="KW-0539">Nucleus</keyword>
<protein>
    <recommendedName>
        <fullName evidence="5">NAC domain-containing protein</fullName>
    </recommendedName>
</protein>
<gene>
    <name evidence="6" type="ORF">V6N11_021915</name>
</gene>
<dbReference type="InterPro" id="IPR036093">
    <property type="entry name" value="NAC_dom_sf"/>
</dbReference>
<reference evidence="6 7" key="1">
    <citation type="journal article" date="2024" name="G3 (Bethesda)">
        <title>Genome assembly of Hibiscus sabdariffa L. provides insights into metabolisms of medicinal natural products.</title>
        <authorList>
            <person name="Kim T."/>
        </authorList>
    </citation>
    <scope>NUCLEOTIDE SEQUENCE [LARGE SCALE GENOMIC DNA]</scope>
    <source>
        <strain evidence="6">TK-2024</strain>
        <tissue evidence="6">Old leaves</tissue>
    </source>
</reference>
<feature type="domain" description="NAC" evidence="5">
    <location>
        <begin position="1"/>
        <end position="55"/>
    </location>
</feature>
<evidence type="ECO:0000259" key="5">
    <source>
        <dbReference type="PROSITE" id="PS51005"/>
    </source>
</evidence>
<keyword evidence="7" id="KW-1185">Reference proteome</keyword>